<dbReference type="SUPFAM" id="SSF50475">
    <property type="entry name" value="FMN-binding split barrel"/>
    <property type="match status" value="1"/>
</dbReference>
<feature type="domain" description="Hemerythrin-like" evidence="3">
    <location>
        <begin position="147"/>
        <end position="267"/>
    </location>
</feature>
<sequence>MPVDFNQHVIAEFRANKGRVGGPFEGARLLLLTTTGARSGAPHTVPLGYLPDGEGRTVVIGSAGGAPAHPAWFHNIRANPRVTVETGVFTFEADAVVLRGAERDQVFARAAEADSGWADYERKAGRRLPVVVLRPVSGVPNASAWGDALKLVHDAFRRELALIREEIARSGPGLGSQLRINCLTVCQGLHHHHASEDGQLLPFLDEHHPELAGTVARLRREHEAIALLLDELERVVSADGADPAAVLSEVDRLVAELEAHLDYEERLVPVLNAVQP</sequence>
<dbReference type="GO" id="GO:0070967">
    <property type="term" value="F:coenzyme F420 binding"/>
    <property type="evidence" value="ECO:0007669"/>
    <property type="project" value="TreeGrafter"/>
</dbReference>
<dbReference type="Proteomes" id="UP000238362">
    <property type="component" value="Unassembled WGS sequence"/>
</dbReference>
<comment type="similarity">
    <text evidence="1">Belongs to the F420H(2)-dependent quinone reductase family.</text>
</comment>
<dbReference type="GO" id="GO:0016491">
    <property type="term" value="F:oxidoreductase activity"/>
    <property type="evidence" value="ECO:0007669"/>
    <property type="project" value="InterPro"/>
</dbReference>
<dbReference type="Pfam" id="PF01814">
    <property type="entry name" value="Hemerythrin"/>
    <property type="match status" value="1"/>
</dbReference>
<dbReference type="Pfam" id="PF04075">
    <property type="entry name" value="F420H2_quin_red"/>
    <property type="match status" value="1"/>
</dbReference>
<proteinExistence type="inferred from homology"/>
<dbReference type="PANTHER" id="PTHR39428">
    <property type="entry name" value="F420H(2)-DEPENDENT QUINONE REDUCTASE RV1261C"/>
    <property type="match status" value="1"/>
</dbReference>
<dbReference type="EMBL" id="PVNH01000002">
    <property type="protein sequence ID" value="PRX50149.1"/>
    <property type="molecule type" value="Genomic_DNA"/>
</dbReference>
<evidence type="ECO:0000313" key="4">
    <source>
        <dbReference type="EMBL" id="PRX50149.1"/>
    </source>
</evidence>
<protein>
    <submittedName>
        <fullName evidence="4">Deazaflavin-dependent oxidoreductase (Nitroreductase family)</fullName>
    </submittedName>
</protein>
<dbReference type="InterPro" id="IPR012312">
    <property type="entry name" value="Hemerythrin-like"/>
</dbReference>
<evidence type="ECO:0000256" key="1">
    <source>
        <dbReference type="ARBA" id="ARBA00008710"/>
    </source>
</evidence>
<reference evidence="4 5" key="1">
    <citation type="submission" date="2018-03" db="EMBL/GenBank/DDBJ databases">
        <title>Genomic Encyclopedia of Type Strains, Phase III (KMG-III): the genomes of soil and plant-associated and newly described type strains.</title>
        <authorList>
            <person name="Whitman W."/>
        </authorList>
    </citation>
    <scope>NUCLEOTIDE SEQUENCE [LARGE SCALE GENOMIC DNA]</scope>
    <source>
        <strain evidence="4 5">CGMCC 4.7125</strain>
    </source>
</reference>
<comment type="catalytic activity">
    <reaction evidence="2">
        <text>oxidized coenzyme F420-(gamma-L-Glu)(n) + a quinol + H(+) = reduced coenzyme F420-(gamma-L-Glu)(n) + a quinone</text>
        <dbReference type="Rhea" id="RHEA:39663"/>
        <dbReference type="Rhea" id="RHEA-COMP:12939"/>
        <dbReference type="Rhea" id="RHEA-COMP:14378"/>
        <dbReference type="ChEBI" id="CHEBI:15378"/>
        <dbReference type="ChEBI" id="CHEBI:24646"/>
        <dbReference type="ChEBI" id="CHEBI:132124"/>
        <dbReference type="ChEBI" id="CHEBI:133980"/>
        <dbReference type="ChEBI" id="CHEBI:139511"/>
    </reaction>
</comment>
<dbReference type="CDD" id="cd12108">
    <property type="entry name" value="Hr-like"/>
    <property type="match status" value="1"/>
</dbReference>
<gene>
    <name evidence="4" type="ORF">B0I33_102268</name>
</gene>
<dbReference type="Gene3D" id="2.30.110.10">
    <property type="entry name" value="Electron Transport, Fmn-binding Protein, Chain A"/>
    <property type="match status" value="1"/>
</dbReference>
<dbReference type="RefSeq" id="WP_106177261.1">
    <property type="nucleotide sequence ID" value="NZ_PVNH01000002.1"/>
</dbReference>
<organism evidence="4 5">
    <name type="scientific">Prauserella shujinwangii</name>
    <dbReference type="NCBI Taxonomy" id="1453103"/>
    <lineage>
        <taxon>Bacteria</taxon>
        <taxon>Bacillati</taxon>
        <taxon>Actinomycetota</taxon>
        <taxon>Actinomycetes</taxon>
        <taxon>Pseudonocardiales</taxon>
        <taxon>Pseudonocardiaceae</taxon>
        <taxon>Prauserella</taxon>
    </lineage>
</organism>
<dbReference type="InterPro" id="IPR004378">
    <property type="entry name" value="F420H2_quin_Rdtase"/>
</dbReference>
<keyword evidence="5" id="KW-1185">Reference proteome</keyword>
<name>A0A2T0M0M8_9PSEU</name>
<dbReference type="PANTHER" id="PTHR39428:SF1">
    <property type="entry name" value="F420H(2)-DEPENDENT QUINONE REDUCTASE RV1261C"/>
    <property type="match status" value="1"/>
</dbReference>
<accession>A0A2T0M0M8</accession>
<dbReference type="OrthoDB" id="8225825at2"/>
<evidence type="ECO:0000259" key="3">
    <source>
        <dbReference type="Pfam" id="PF01814"/>
    </source>
</evidence>
<dbReference type="InterPro" id="IPR012349">
    <property type="entry name" value="Split_barrel_FMN-bd"/>
</dbReference>
<dbReference type="GO" id="GO:0005886">
    <property type="term" value="C:plasma membrane"/>
    <property type="evidence" value="ECO:0007669"/>
    <property type="project" value="TreeGrafter"/>
</dbReference>
<dbReference type="NCBIfam" id="TIGR00026">
    <property type="entry name" value="hi_GC_TIGR00026"/>
    <property type="match status" value="1"/>
</dbReference>
<dbReference type="Gene3D" id="1.20.120.520">
    <property type="entry name" value="nmb1532 protein domain like"/>
    <property type="match status" value="1"/>
</dbReference>
<evidence type="ECO:0000256" key="2">
    <source>
        <dbReference type="ARBA" id="ARBA00049106"/>
    </source>
</evidence>
<dbReference type="AlphaFoldDB" id="A0A2T0M0M8"/>
<evidence type="ECO:0000313" key="5">
    <source>
        <dbReference type="Proteomes" id="UP000238362"/>
    </source>
</evidence>
<comment type="caution">
    <text evidence="4">The sequence shown here is derived from an EMBL/GenBank/DDBJ whole genome shotgun (WGS) entry which is preliminary data.</text>
</comment>